<keyword evidence="6 20" id="KW-0812">Transmembrane</keyword>
<evidence type="ECO:0000256" key="16">
    <source>
        <dbReference type="ARBA" id="ARBA00067352"/>
    </source>
</evidence>
<dbReference type="SUPFAM" id="SSF57850">
    <property type="entry name" value="RING/U-box"/>
    <property type="match status" value="1"/>
</dbReference>
<dbReference type="InterPro" id="IPR001841">
    <property type="entry name" value="Znf_RING"/>
</dbReference>
<dbReference type="GO" id="GO:0006511">
    <property type="term" value="P:ubiquitin-dependent protein catabolic process"/>
    <property type="evidence" value="ECO:0000318"/>
    <property type="project" value="GO_Central"/>
</dbReference>
<evidence type="ECO:0000256" key="8">
    <source>
        <dbReference type="ARBA" id="ARBA00022771"/>
    </source>
</evidence>
<keyword evidence="8 18" id="KW-0863">Zinc-finger</keyword>
<evidence type="ECO:0000313" key="23">
    <source>
        <dbReference type="Proteomes" id="UP000018468"/>
    </source>
</evidence>
<keyword evidence="7" id="KW-0479">Metal-binding</keyword>
<evidence type="ECO:0000256" key="1">
    <source>
        <dbReference type="ARBA" id="ARBA00000900"/>
    </source>
</evidence>
<dbReference type="eggNOG" id="KOG4265">
    <property type="taxonomic scope" value="Eukaryota"/>
</dbReference>
<dbReference type="GO" id="GO:0016567">
    <property type="term" value="P:protein ubiquitination"/>
    <property type="evidence" value="ECO:0000318"/>
    <property type="project" value="GO_Central"/>
</dbReference>
<feature type="transmembrane region" description="Helical" evidence="20">
    <location>
        <begin position="38"/>
        <end position="58"/>
    </location>
</feature>
<evidence type="ECO:0000256" key="5">
    <source>
        <dbReference type="ARBA" id="ARBA00022679"/>
    </source>
</evidence>
<comment type="subunit">
    <text evidence="15">Interacts with INCA1. Interacts with TMEM43, ENDOD1, TMEM33 and TMED1 to form a complex capable of modulating innate immune signaling through the cGAS-STING pathway. Interacts with UBE2J1; this interaction is important for SQSTM1 ubiquitination.</text>
</comment>
<keyword evidence="13 20" id="KW-0472">Membrane</keyword>
<dbReference type="EC" id="2.3.2.27" evidence="4"/>
<evidence type="ECO:0000256" key="7">
    <source>
        <dbReference type="ARBA" id="ARBA00022723"/>
    </source>
</evidence>
<evidence type="ECO:0000256" key="17">
    <source>
        <dbReference type="ARBA" id="ARBA00075536"/>
    </source>
</evidence>
<evidence type="ECO:0000256" key="20">
    <source>
        <dbReference type="SAM" id="Phobius"/>
    </source>
</evidence>
<feature type="transmembrane region" description="Helical" evidence="20">
    <location>
        <begin position="184"/>
        <end position="203"/>
    </location>
</feature>
<evidence type="ECO:0000256" key="6">
    <source>
        <dbReference type="ARBA" id="ARBA00022692"/>
    </source>
</evidence>
<feature type="transmembrane region" description="Helical" evidence="20">
    <location>
        <begin position="215"/>
        <end position="244"/>
    </location>
</feature>
<dbReference type="FunCoup" id="W5M6R1">
    <property type="interactions" value="1222"/>
</dbReference>
<dbReference type="GO" id="GO:0061630">
    <property type="term" value="F:ubiquitin protein ligase activity"/>
    <property type="evidence" value="ECO:0000318"/>
    <property type="project" value="GO_Central"/>
</dbReference>
<evidence type="ECO:0000256" key="13">
    <source>
        <dbReference type="ARBA" id="ARBA00023136"/>
    </source>
</evidence>
<dbReference type="GeneTree" id="ENSGT00390000016584"/>
<dbReference type="InterPro" id="IPR013083">
    <property type="entry name" value="Znf_RING/FYVE/PHD"/>
</dbReference>
<evidence type="ECO:0000256" key="18">
    <source>
        <dbReference type="PROSITE-ProRule" id="PRU00175"/>
    </source>
</evidence>
<dbReference type="PROSITE" id="PS50089">
    <property type="entry name" value="ZF_RING_2"/>
    <property type="match status" value="1"/>
</dbReference>
<evidence type="ECO:0000256" key="11">
    <source>
        <dbReference type="ARBA" id="ARBA00022833"/>
    </source>
</evidence>
<keyword evidence="9" id="KW-0833">Ubl conjugation pathway</keyword>
<reference evidence="22" key="3">
    <citation type="submission" date="2025-09" db="UniProtKB">
        <authorList>
            <consortium name="Ensembl"/>
        </authorList>
    </citation>
    <scope>IDENTIFICATION</scope>
</reference>
<dbReference type="Pfam" id="PF13920">
    <property type="entry name" value="zf-C3HC4_3"/>
    <property type="match status" value="1"/>
</dbReference>
<dbReference type="HOGENOM" id="CLU_057705_0_0_1"/>
<dbReference type="AlphaFoldDB" id="W5M6R1"/>
<evidence type="ECO:0000256" key="10">
    <source>
        <dbReference type="ARBA" id="ARBA00022824"/>
    </source>
</evidence>
<dbReference type="EMBL" id="AHAT01024166">
    <property type="status" value="NOT_ANNOTATED_CDS"/>
    <property type="molecule type" value="Genomic_DNA"/>
</dbReference>
<dbReference type="GO" id="GO:0008270">
    <property type="term" value="F:zinc ion binding"/>
    <property type="evidence" value="ECO:0007669"/>
    <property type="project" value="UniProtKB-KW"/>
</dbReference>
<organism evidence="22 23">
    <name type="scientific">Lepisosteus oculatus</name>
    <name type="common">Spotted gar</name>
    <dbReference type="NCBI Taxonomy" id="7918"/>
    <lineage>
        <taxon>Eukaryota</taxon>
        <taxon>Metazoa</taxon>
        <taxon>Chordata</taxon>
        <taxon>Craniata</taxon>
        <taxon>Vertebrata</taxon>
        <taxon>Euteleostomi</taxon>
        <taxon>Actinopterygii</taxon>
        <taxon>Neopterygii</taxon>
        <taxon>Holostei</taxon>
        <taxon>Semionotiformes</taxon>
        <taxon>Lepisosteidae</taxon>
        <taxon>Lepisosteus</taxon>
    </lineage>
</organism>
<evidence type="ECO:0000259" key="21">
    <source>
        <dbReference type="PROSITE" id="PS50089"/>
    </source>
</evidence>
<keyword evidence="23" id="KW-1185">Reference proteome</keyword>
<comment type="subcellular location">
    <subcellularLocation>
        <location evidence="2">Endoplasmic reticulum membrane</location>
        <topology evidence="2">Multi-pass membrane protein</topology>
    </subcellularLocation>
</comment>
<feature type="compositionally biased region" description="Low complexity" evidence="19">
    <location>
        <begin position="346"/>
        <end position="357"/>
    </location>
</feature>
<protein>
    <recommendedName>
        <fullName evidence="16">E3 ubiquitin-protein ligase RNF26</fullName>
        <ecNumber evidence="4">2.3.2.27</ecNumber>
    </recommendedName>
    <alternativeName>
        <fullName evidence="17">RING finger protein 26</fullName>
    </alternativeName>
</protein>
<comment type="pathway">
    <text evidence="3">Protein modification; protein ubiquitination.</text>
</comment>
<keyword evidence="10" id="KW-0256">Endoplasmic reticulum</keyword>
<comment type="function">
    <text evidence="14">E3 ubiquitin-protein ligase that plays a key role in endosome organization by retaining vesicles in the perinuclear cloud. Acts as a platform for perinuclear positioning of the endosomal system by mediating ubiquitination of SQSTM1 through interaction with the ubiquitin conjugating enzyme UBE2J1. Ubiquitinated SQSTM1 attracts specific vesicle-associated adapters, forming a molecular bridge that restrains cognate vesicles in the perinuclear region and organizes the endosomal pathway for efficient cargo transport. Also acts as a regulator of type I interferon production in response to viral infection by mediating the formation of 'Lys-11'-linked polyubiquitin chains on TMEM173/STING, leading to stabilize TMEM173/STING. Also required to limit type I interferon response by promoting autophagic degradation of IRF3.</text>
</comment>
<evidence type="ECO:0000256" key="14">
    <source>
        <dbReference type="ARBA" id="ARBA00057605"/>
    </source>
</evidence>
<evidence type="ECO:0000256" key="15">
    <source>
        <dbReference type="ARBA" id="ARBA00063040"/>
    </source>
</evidence>
<dbReference type="Gene3D" id="3.30.40.10">
    <property type="entry name" value="Zinc/RING finger domain, C3HC4 (zinc finger)"/>
    <property type="match status" value="1"/>
</dbReference>
<dbReference type="Proteomes" id="UP000018468">
    <property type="component" value="Linkage group LG26"/>
</dbReference>
<dbReference type="GO" id="GO:0005789">
    <property type="term" value="C:endoplasmic reticulum membrane"/>
    <property type="evidence" value="ECO:0007669"/>
    <property type="project" value="UniProtKB-SubCell"/>
</dbReference>
<dbReference type="OMA" id="TAILLWT"/>
<dbReference type="InParanoid" id="W5M6R1"/>
<evidence type="ECO:0000256" key="2">
    <source>
        <dbReference type="ARBA" id="ARBA00004477"/>
    </source>
</evidence>
<sequence length="445" mass="48553">KQEMGLVYFVFCFIGRSIDLLCFMLDLNFWVVNSLMRLLWAVFSFIYHLPALITNALLGCWNLILLGLLSAAEAVVGLAQGSLNALGGCLRALCGVLESFKMVGHLSSHVLLRARDLLHRGLLSGQSVLRQLCDGCGIALSLVLYFVNTVVNMLLIGTQNCFALAAATWEVVSGPFQKALELALTLFSYLSSSLVGTAILLWTPCQVALEFLCSLSHIFISVFLLNLYGLVLTLGIVSATTLYLNPDLSRRGADRTLHYISTVPALYRLQRVLQRLYLLALARAQAVVEADVWQRGTWPGSRAGHRRGATQAATPAGGSVGAGAGEHALGPPEHAGGQGDEPPENSTQSASATPSSSMDRPLQRCPSAEGYRGPPPDSLLTMLKEHEERKKCVICQDCVKTVLLLPCRHLCLCRDCANILLRQPIYQHNCPLCRQMILQTMDVYL</sequence>
<comment type="catalytic activity">
    <reaction evidence="1">
        <text>S-ubiquitinyl-[E2 ubiquitin-conjugating enzyme]-L-cysteine + [acceptor protein]-L-lysine = [E2 ubiquitin-conjugating enzyme]-L-cysteine + N(6)-ubiquitinyl-[acceptor protein]-L-lysine.</text>
        <dbReference type="EC" id="2.3.2.27"/>
    </reaction>
</comment>
<dbReference type="Ensembl" id="ENSLOCT00000004077.1">
    <property type="protein sequence ID" value="ENSLOCP00000004069.1"/>
    <property type="gene ID" value="ENSLOCG00000003440.1"/>
</dbReference>
<keyword evidence="11" id="KW-0862">Zinc</keyword>
<feature type="transmembrane region" description="Helical" evidence="20">
    <location>
        <begin position="6"/>
        <end position="31"/>
    </location>
</feature>
<keyword evidence="5" id="KW-0808">Transferase</keyword>
<dbReference type="PANTHER" id="PTHR22696:SF1">
    <property type="entry name" value="E3 UBIQUITIN-PROTEIN LIGASE RNF26"/>
    <property type="match status" value="1"/>
</dbReference>
<evidence type="ECO:0000256" key="12">
    <source>
        <dbReference type="ARBA" id="ARBA00022989"/>
    </source>
</evidence>
<dbReference type="PANTHER" id="PTHR22696">
    <property type="entry name" value="E3 UBIQUITIN-PROTEIN LIGASE RNF26"/>
    <property type="match status" value="1"/>
</dbReference>
<dbReference type="Bgee" id="ENSLOCG00000003440">
    <property type="expression patterns" value="Expressed in testis and 12 other cell types or tissues"/>
</dbReference>
<dbReference type="CDD" id="cd16788">
    <property type="entry name" value="mRING-HC-C3HC5_RNF26"/>
    <property type="match status" value="1"/>
</dbReference>
<proteinExistence type="predicted"/>
<feature type="domain" description="RING-type" evidence="21">
    <location>
        <begin position="392"/>
        <end position="434"/>
    </location>
</feature>
<dbReference type="STRING" id="7918.ENSLOCP00000004069"/>
<evidence type="ECO:0000256" key="4">
    <source>
        <dbReference type="ARBA" id="ARBA00012483"/>
    </source>
</evidence>
<dbReference type="InterPro" id="IPR040089">
    <property type="entry name" value="RNF26_mRING-HC-C3HC5"/>
</dbReference>
<keyword evidence="12 20" id="KW-1133">Transmembrane helix</keyword>
<evidence type="ECO:0000313" key="22">
    <source>
        <dbReference type="Ensembl" id="ENSLOCP00000004069.1"/>
    </source>
</evidence>
<feature type="region of interest" description="Disordered" evidence="19">
    <location>
        <begin position="299"/>
        <end position="379"/>
    </location>
</feature>
<dbReference type="FunFam" id="3.30.40.10:FF:000387">
    <property type="entry name" value="RING finger protein 26"/>
    <property type="match status" value="1"/>
</dbReference>
<accession>W5M6R1</accession>
<reference evidence="22" key="2">
    <citation type="submission" date="2025-08" db="UniProtKB">
        <authorList>
            <consortium name="Ensembl"/>
        </authorList>
    </citation>
    <scope>IDENTIFICATION</scope>
</reference>
<evidence type="ECO:0000256" key="9">
    <source>
        <dbReference type="ARBA" id="ARBA00022786"/>
    </source>
</evidence>
<name>W5M6R1_LEPOC</name>
<evidence type="ECO:0000256" key="3">
    <source>
        <dbReference type="ARBA" id="ARBA00004906"/>
    </source>
</evidence>
<reference evidence="23" key="1">
    <citation type="submission" date="2011-12" db="EMBL/GenBank/DDBJ databases">
        <title>The Draft Genome of Lepisosteus oculatus.</title>
        <authorList>
            <consortium name="The Broad Institute Genome Assembly &amp; Analysis Group"/>
            <consortium name="Computational R&amp;D Group"/>
            <consortium name="and Sequencing Platform"/>
            <person name="Di Palma F."/>
            <person name="Alfoldi J."/>
            <person name="Johnson J."/>
            <person name="Berlin A."/>
            <person name="Gnerre S."/>
            <person name="Jaffe D."/>
            <person name="MacCallum I."/>
            <person name="Young S."/>
            <person name="Walker B.J."/>
            <person name="Lander E.S."/>
            <person name="Lindblad-Toh K."/>
        </authorList>
    </citation>
    <scope>NUCLEOTIDE SEQUENCE [LARGE SCALE GENOMIC DNA]</scope>
</reference>
<evidence type="ECO:0000256" key="19">
    <source>
        <dbReference type="SAM" id="MobiDB-lite"/>
    </source>
</evidence>